<keyword evidence="1" id="KW-0812">Transmembrane</keyword>
<dbReference type="PANTHER" id="PTHR12126:SF11">
    <property type="entry name" value="NADH DEHYDROGENASE [UBIQUINONE] 1 ALPHA SUBCOMPLEX SUBUNIT 9, MITOCHONDRIAL"/>
    <property type="match status" value="1"/>
</dbReference>
<evidence type="ECO:0000313" key="3">
    <source>
        <dbReference type="EMBL" id="EHK58220.1"/>
    </source>
</evidence>
<dbReference type="Pfam" id="PF13781">
    <property type="entry name" value="DoxX_3"/>
    <property type="match status" value="1"/>
</dbReference>
<feature type="transmembrane region" description="Helical" evidence="1">
    <location>
        <begin position="407"/>
        <end position="425"/>
    </location>
</feature>
<keyword evidence="1" id="KW-1133">Transmembrane helix</keyword>
<dbReference type="Proteomes" id="UP000003250">
    <property type="component" value="Unassembled WGS sequence"/>
</dbReference>
<keyword evidence="4" id="KW-1185">Reference proteome</keyword>
<sequence length="428" mass="44988">MQIIVTGATGLIGSAVCARLSSEGHAVIAVVRGKGSPAIAASHTIVVDLAAATRAEDWLPHLVGVDAVVNCAGVLQDSPRESTKGVHAEGAGALFAACEAAGIRRVIHFSAIGVDRGTVSEFSRTKLAGDEALMARDLDWVILRPSVVLGRNAFGASALFRGLAALPWLPVMPNAGPLQVVQLDDVLDTVSFFVDPSAPARCALELAGPEQLAMQDVVGRYRAWMGWPPPRTITLPEWAAAALYRLGDFAGSLGWRPAMRTTARKEIARGAVGDPRPWTAMTGIEPRPLAAALRAEPASVQEKWYAKLFFLKPVIFTVFPVFWLVTGIVSLTTGYDAGVDLMRRAGAGALAAPGVVSGALADIAVGLAIAYRPTARYGLSGALALSLFYLAAATILLPGLWSDPLGALVKIWPILALNLVALAILKER</sequence>
<feature type="transmembrane region" description="Helical" evidence="1">
    <location>
        <begin position="382"/>
        <end position="401"/>
    </location>
</feature>
<feature type="transmembrane region" description="Helical" evidence="1">
    <location>
        <begin position="349"/>
        <end position="370"/>
    </location>
</feature>
<dbReference type="SUPFAM" id="SSF51735">
    <property type="entry name" value="NAD(P)-binding Rossmann-fold domains"/>
    <property type="match status" value="1"/>
</dbReference>
<feature type="transmembrane region" description="Helical" evidence="1">
    <location>
        <begin position="309"/>
        <end position="329"/>
    </location>
</feature>
<dbReference type="EMBL" id="AHAM01000038">
    <property type="protein sequence ID" value="EHK58220.1"/>
    <property type="molecule type" value="Genomic_DNA"/>
</dbReference>
<dbReference type="PATRIC" id="fig|1107882.3.peg.1178"/>
<dbReference type="OrthoDB" id="5377001at2"/>
<dbReference type="RefSeq" id="WP_008834840.1">
    <property type="nucleotide sequence ID" value="NZ_AHAM01000038.1"/>
</dbReference>
<evidence type="ECO:0000259" key="2">
    <source>
        <dbReference type="Pfam" id="PF13460"/>
    </source>
</evidence>
<dbReference type="Gene3D" id="3.40.50.720">
    <property type="entry name" value="NAD(P)-binding Rossmann-like Domain"/>
    <property type="match status" value="1"/>
</dbReference>
<dbReference type="GO" id="GO:0044877">
    <property type="term" value="F:protein-containing complex binding"/>
    <property type="evidence" value="ECO:0007669"/>
    <property type="project" value="TreeGrafter"/>
</dbReference>
<name>H0HM28_9HYPH</name>
<dbReference type="Pfam" id="PF13460">
    <property type="entry name" value="NAD_binding_10"/>
    <property type="match status" value="1"/>
</dbReference>
<evidence type="ECO:0000256" key="1">
    <source>
        <dbReference type="SAM" id="Phobius"/>
    </source>
</evidence>
<feature type="domain" description="NAD(P)-binding" evidence="2">
    <location>
        <begin position="7"/>
        <end position="147"/>
    </location>
</feature>
<protein>
    <submittedName>
        <fullName evidence="3">NAD-dependent epimerase/dehydratase</fullName>
    </submittedName>
</protein>
<proteinExistence type="predicted"/>
<dbReference type="InterPro" id="IPR036291">
    <property type="entry name" value="NAD(P)-bd_dom_sf"/>
</dbReference>
<dbReference type="InterPro" id="IPR025695">
    <property type="entry name" value="DoxX-like"/>
</dbReference>
<keyword evidence="1" id="KW-0472">Membrane</keyword>
<dbReference type="InterPro" id="IPR051207">
    <property type="entry name" value="ComplexI_NDUFA9_subunit"/>
</dbReference>
<accession>H0HM28</accession>
<dbReference type="PANTHER" id="PTHR12126">
    <property type="entry name" value="NADH-UBIQUINONE OXIDOREDUCTASE 39 KDA SUBUNIT-RELATED"/>
    <property type="match status" value="1"/>
</dbReference>
<reference evidence="3 4" key="1">
    <citation type="journal article" date="2012" name="J. Bacteriol.">
        <title>Draft Genome Sequence of Mesorhizobium alhagi CCNWXJ12-2T, a Novel Salt-Resistant Species Isolated from the Desert of Northwestern China.</title>
        <authorList>
            <person name="Zhou M."/>
            <person name="Chen W."/>
            <person name="Chen H."/>
            <person name="Wei G."/>
        </authorList>
    </citation>
    <scope>NUCLEOTIDE SEQUENCE [LARGE SCALE GENOMIC DNA]</scope>
    <source>
        <strain evidence="3 4">CCNWXJ12-2</strain>
    </source>
</reference>
<gene>
    <name evidence="3" type="ORF">MAXJ12_05958</name>
</gene>
<organism evidence="3 4">
    <name type="scientific">Mesorhizobium alhagi CCNWXJ12-2</name>
    <dbReference type="NCBI Taxonomy" id="1107882"/>
    <lineage>
        <taxon>Bacteria</taxon>
        <taxon>Pseudomonadati</taxon>
        <taxon>Pseudomonadota</taxon>
        <taxon>Alphaproteobacteria</taxon>
        <taxon>Hyphomicrobiales</taxon>
        <taxon>Phyllobacteriaceae</taxon>
        <taxon>Allomesorhizobium</taxon>
    </lineage>
</organism>
<dbReference type="AlphaFoldDB" id="H0HM28"/>
<evidence type="ECO:0000313" key="4">
    <source>
        <dbReference type="Proteomes" id="UP000003250"/>
    </source>
</evidence>
<dbReference type="InterPro" id="IPR016040">
    <property type="entry name" value="NAD(P)-bd_dom"/>
</dbReference>